<protein>
    <submittedName>
        <fullName evidence="2">Uncharacterized protein</fullName>
    </submittedName>
</protein>
<feature type="compositionally biased region" description="Pro residues" evidence="1">
    <location>
        <begin position="264"/>
        <end position="274"/>
    </location>
</feature>
<evidence type="ECO:0000256" key="1">
    <source>
        <dbReference type="SAM" id="MobiDB-lite"/>
    </source>
</evidence>
<sequence length="523" mass="58897">MTNEELMEGSHSLIRWVNTFVYFLNIVYDPHRNHAAEIYCDARLVHLVHSTEPIVVKIANSFLRAALWDPEDPKLPPFEPEPMVSFRHPLPKLSVVSHDLAYHFQCPILLARNIGPVEVYPKPFGDSSNDSMQYPQPATMVIKKRKTKIENQIATLMREWLALEDPSNYVGRQMSTVLKSDSQFVGDFLRSQTRPGSNKLQNDPFYRQLKTLFPIPSYRTPYVPDSNHNEKYAIRKQNAVSKSILRDSDTIDPSLQSPDMAMPDPQPGLPLQPLSPPDPEILSIPLDSLPRIKNRTFVEVPSLKSQGKRRARDLTPSESGMGRTGTVQVCQKAKAWCVQGIKTSNSPRHHFPFPVYTDSDLLPPIPWTHNDDQQIQPPSPTDRVNHISDYAAPQMPIRPKEMWRSDTPFPVVSNCAFARNQRNFTLSRRDLCARSTSWHVSLGMTIPPKSIDDVLVANGGARSVTWRVSASPTYGPINGMVTSLYRSITIVLLNNLTLTTNAWRDMDTETNEGNAEAGPSGSS</sequence>
<gene>
    <name evidence="2" type="ORF">K435DRAFT_860203</name>
</gene>
<feature type="region of interest" description="Disordered" evidence="1">
    <location>
        <begin position="301"/>
        <end position="325"/>
    </location>
</feature>
<dbReference type="AlphaFoldDB" id="A0A4S8LYM4"/>
<dbReference type="EMBL" id="ML179215">
    <property type="protein sequence ID" value="THU94806.1"/>
    <property type="molecule type" value="Genomic_DNA"/>
</dbReference>
<dbReference type="Proteomes" id="UP000297245">
    <property type="component" value="Unassembled WGS sequence"/>
</dbReference>
<evidence type="ECO:0000313" key="3">
    <source>
        <dbReference type="Proteomes" id="UP000297245"/>
    </source>
</evidence>
<keyword evidence="3" id="KW-1185">Reference proteome</keyword>
<evidence type="ECO:0000313" key="2">
    <source>
        <dbReference type="EMBL" id="THU94806.1"/>
    </source>
</evidence>
<name>A0A4S8LYM4_DENBC</name>
<organism evidence="2 3">
    <name type="scientific">Dendrothele bispora (strain CBS 962.96)</name>
    <dbReference type="NCBI Taxonomy" id="1314807"/>
    <lineage>
        <taxon>Eukaryota</taxon>
        <taxon>Fungi</taxon>
        <taxon>Dikarya</taxon>
        <taxon>Basidiomycota</taxon>
        <taxon>Agaricomycotina</taxon>
        <taxon>Agaricomycetes</taxon>
        <taxon>Agaricomycetidae</taxon>
        <taxon>Agaricales</taxon>
        <taxon>Agaricales incertae sedis</taxon>
        <taxon>Dendrothele</taxon>
    </lineage>
</organism>
<accession>A0A4S8LYM4</accession>
<feature type="region of interest" description="Disordered" evidence="1">
    <location>
        <begin position="243"/>
        <end position="274"/>
    </location>
</feature>
<reference evidence="2 3" key="1">
    <citation type="journal article" date="2019" name="Nat. Ecol. Evol.">
        <title>Megaphylogeny resolves global patterns of mushroom evolution.</title>
        <authorList>
            <person name="Varga T."/>
            <person name="Krizsan K."/>
            <person name="Foldi C."/>
            <person name="Dima B."/>
            <person name="Sanchez-Garcia M."/>
            <person name="Sanchez-Ramirez S."/>
            <person name="Szollosi G.J."/>
            <person name="Szarkandi J.G."/>
            <person name="Papp V."/>
            <person name="Albert L."/>
            <person name="Andreopoulos W."/>
            <person name="Angelini C."/>
            <person name="Antonin V."/>
            <person name="Barry K.W."/>
            <person name="Bougher N.L."/>
            <person name="Buchanan P."/>
            <person name="Buyck B."/>
            <person name="Bense V."/>
            <person name="Catcheside P."/>
            <person name="Chovatia M."/>
            <person name="Cooper J."/>
            <person name="Damon W."/>
            <person name="Desjardin D."/>
            <person name="Finy P."/>
            <person name="Geml J."/>
            <person name="Haridas S."/>
            <person name="Hughes K."/>
            <person name="Justo A."/>
            <person name="Karasinski D."/>
            <person name="Kautmanova I."/>
            <person name="Kiss B."/>
            <person name="Kocsube S."/>
            <person name="Kotiranta H."/>
            <person name="LaButti K.M."/>
            <person name="Lechner B.E."/>
            <person name="Liimatainen K."/>
            <person name="Lipzen A."/>
            <person name="Lukacs Z."/>
            <person name="Mihaltcheva S."/>
            <person name="Morgado L.N."/>
            <person name="Niskanen T."/>
            <person name="Noordeloos M.E."/>
            <person name="Ohm R.A."/>
            <person name="Ortiz-Santana B."/>
            <person name="Ovrebo C."/>
            <person name="Racz N."/>
            <person name="Riley R."/>
            <person name="Savchenko A."/>
            <person name="Shiryaev A."/>
            <person name="Soop K."/>
            <person name="Spirin V."/>
            <person name="Szebenyi C."/>
            <person name="Tomsovsky M."/>
            <person name="Tulloss R.E."/>
            <person name="Uehling J."/>
            <person name="Grigoriev I.V."/>
            <person name="Vagvolgyi C."/>
            <person name="Papp T."/>
            <person name="Martin F.M."/>
            <person name="Miettinen O."/>
            <person name="Hibbett D.S."/>
            <person name="Nagy L.G."/>
        </authorList>
    </citation>
    <scope>NUCLEOTIDE SEQUENCE [LARGE SCALE GENOMIC DNA]</scope>
    <source>
        <strain evidence="2 3">CBS 962.96</strain>
    </source>
</reference>
<proteinExistence type="predicted"/>